<protein>
    <recommendedName>
        <fullName evidence="1">protein-ribulosamine 3-kinase</fullName>
        <ecNumber evidence="1">2.7.1.172</ecNumber>
    </recommendedName>
</protein>
<evidence type="ECO:0000256" key="3">
    <source>
        <dbReference type="SAM" id="MobiDB-lite"/>
    </source>
</evidence>
<dbReference type="InterPro" id="IPR016477">
    <property type="entry name" value="Fructo-/Ketosamine-3-kinase"/>
</dbReference>
<dbReference type="InParanoid" id="G3JIZ1"/>
<evidence type="ECO:0000313" key="5">
    <source>
        <dbReference type="Proteomes" id="UP000001610"/>
    </source>
</evidence>
<dbReference type="Proteomes" id="UP000001610">
    <property type="component" value="Unassembled WGS sequence"/>
</dbReference>
<organism evidence="4 5">
    <name type="scientific">Cordyceps militaris (strain CM01)</name>
    <name type="common">Caterpillar fungus</name>
    <dbReference type="NCBI Taxonomy" id="983644"/>
    <lineage>
        <taxon>Eukaryota</taxon>
        <taxon>Fungi</taxon>
        <taxon>Dikarya</taxon>
        <taxon>Ascomycota</taxon>
        <taxon>Pezizomycotina</taxon>
        <taxon>Sordariomycetes</taxon>
        <taxon>Hypocreomycetidae</taxon>
        <taxon>Hypocreales</taxon>
        <taxon>Cordycipitaceae</taxon>
        <taxon>Cordyceps</taxon>
    </lineage>
</organism>
<dbReference type="OMA" id="DMYYLID"/>
<keyword evidence="5" id="KW-1185">Reference proteome</keyword>
<dbReference type="PANTHER" id="PTHR12149:SF8">
    <property type="entry name" value="PROTEIN-RIBULOSAMINE 3-KINASE"/>
    <property type="match status" value="1"/>
</dbReference>
<dbReference type="EC" id="2.7.1.172" evidence="1"/>
<dbReference type="InterPro" id="IPR011009">
    <property type="entry name" value="Kinase-like_dom_sf"/>
</dbReference>
<dbReference type="AlphaFoldDB" id="G3JIZ1"/>
<dbReference type="Gene3D" id="3.90.1200.10">
    <property type="match status" value="1"/>
</dbReference>
<evidence type="ECO:0000256" key="2">
    <source>
        <dbReference type="ARBA" id="ARBA00048655"/>
    </source>
</evidence>
<dbReference type="EMBL" id="JH126402">
    <property type="protein sequence ID" value="EGX91985.1"/>
    <property type="molecule type" value="Genomic_DNA"/>
</dbReference>
<dbReference type="GO" id="GO:0102193">
    <property type="term" value="F:protein-ribulosamine 3-kinase activity"/>
    <property type="evidence" value="ECO:0007669"/>
    <property type="project" value="UniProtKB-EC"/>
</dbReference>
<dbReference type="GO" id="GO:0016301">
    <property type="term" value="F:kinase activity"/>
    <property type="evidence" value="ECO:0007669"/>
    <property type="project" value="UniProtKB-KW"/>
</dbReference>
<evidence type="ECO:0000256" key="1">
    <source>
        <dbReference type="ARBA" id="ARBA00011961"/>
    </source>
</evidence>
<dbReference type="GeneID" id="18168160"/>
<dbReference type="SUPFAM" id="SSF56112">
    <property type="entry name" value="Protein kinase-like (PK-like)"/>
    <property type="match status" value="1"/>
</dbReference>
<comment type="catalytic activity">
    <reaction evidence="2">
        <text>N(6)-D-ribulosyl-L-lysyl-[protein] + ATP = N(6)-(3-O-phospho-D-ribulosyl)-L-lysyl-[protein] + ADP + H(+)</text>
        <dbReference type="Rhea" id="RHEA:48432"/>
        <dbReference type="Rhea" id="RHEA-COMP:12103"/>
        <dbReference type="Rhea" id="RHEA-COMP:12104"/>
        <dbReference type="ChEBI" id="CHEBI:15378"/>
        <dbReference type="ChEBI" id="CHEBI:30616"/>
        <dbReference type="ChEBI" id="CHEBI:90418"/>
        <dbReference type="ChEBI" id="CHEBI:90420"/>
        <dbReference type="ChEBI" id="CHEBI:456216"/>
        <dbReference type="EC" id="2.7.1.172"/>
    </reaction>
    <physiologicalReaction direction="left-to-right" evidence="2">
        <dbReference type="Rhea" id="RHEA:48433"/>
    </physiologicalReaction>
</comment>
<dbReference type="eggNOG" id="KOG3021">
    <property type="taxonomic scope" value="Eukaryota"/>
</dbReference>
<dbReference type="KEGG" id="cmt:CCM_06145"/>
<accession>G3JIZ1</accession>
<reference evidence="4 5" key="1">
    <citation type="journal article" date="2011" name="Genome Biol.">
        <title>Genome sequence of the insect pathogenic fungus Cordyceps militaris, a valued traditional Chinese medicine.</title>
        <authorList>
            <person name="Zheng P."/>
            <person name="Xia Y."/>
            <person name="Xiao G."/>
            <person name="Xiong C."/>
            <person name="Hu X."/>
            <person name="Zhang S."/>
            <person name="Zheng H."/>
            <person name="Huang Y."/>
            <person name="Zhou Y."/>
            <person name="Wang S."/>
            <person name="Zhao G.P."/>
            <person name="Liu X."/>
            <person name="St Leger R.J."/>
            <person name="Wang C."/>
        </authorList>
    </citation>
    <scope>NUCLEOTIDE SEQUENCE [LARGE SCALE GENOMIC DNA]</scope>
    <source>
        <strain evidence="4 5">CM01</strain>
    </source>
</reference>
<dbReference type="OrthoDB" id="5772781at2759"/>
<dbReference type="PANTHER" id="PTHR12149">
    <property type="entry name" value="FRUCTOSAMINE 3 KINASE-RELATED PROTEIN"/>
    <property type="match status" value="1"/>
</dbReference>
<gene>
    <name evidence="4" type="ORF">CCM_06145</name>
</gene>
<sequence length="370" mass="41261">MASPGSLSTVAADPLEHISAAQSDVDEMKQAFLHGQFPVDAACCLKGLNTPIVKDTAILYGQQQLLGEFTGMTELWKLSPEFVVKPLAWGKLADSVKDWYFLLMEFKEFSPESTVDADTLARRVVQLHRRSQARSDTGGRFGFPVQTFDGARLQSVGWDGSWVSFFSKLLAEAHRQDTEANGAWPALEKAYRKVQSHLIPRLLGALQENGNKITPTLIHGDLWEGNVKIEAATGEPWIFDCAAYYGHHEMELGIWRAARHAFSSNGYISRYMTVFSEQASHGSDIYPDDEADDRVLLYSAKTNFMYSACFPKAQSRTDILNDFHYLLNKYGIGMEDREYVPVSVQSQRTETEHSATLENTHASAAVAAGY</sequence>
<dbReference type="Pfam" id="PF03881">
    <property type="entry name" value="Fructosamin_kin"/>
    <property type="match status" value="1"/>
</dbReference>
<keyword evidence="4" id="KW-0418">Kinase</keyword>
<evidence type="ECO:0000313" key="4">
    <source>
        <dbReference type="EMBL" id="EGX91985.1"/>
    </source>
</evidence>
<proteinExistence type="predicted"/>
<dbReference type="VEuPathDB" id="FungiDB:CCM_06145"/>
<name>G3JIZ1_CORMM</name>
<dbReference type="RefSeq" id="XP_006671349.1">
    <property type="nucleotide sequence ID" value="XM_006671286.1"/>
</dbReference>
<feature type="region of interest" description="Disordered" evidence="3">
    <location>
        <begin position="346"/>
        <end position="370"/>
    </location>
</feature>
<keyword evidence="4" id="KW-0808">Transferase</keyword>
<dbReference type="HOGENOM" id="CLU_036517_1_1_1"/>